<accession>K0RAF2</accession>
<sequence>MGGDPLQSKSKMTDLGKSSFEEVSSAERSLGHLTLATSMEGQEAMECHQAETRTGLWPITSDESSGMKSMGETCDMCSCLKHLAAALTANISQKNLHTFEMERCTEARIGGLRGENVHGENLALNYGFGSKAATVNTADSILKRWTEDEVDLQWPQNGHLTQAQSTSAVRMLRRRDQMGGHATLRYARPGNCNVGRYITGDKMWWLDPVMQDTSPCGPACPPDGCT</sequence>
<comment type="caution">
    <text evidence="2">The sequence shown here is derived from an EMBL/GenBank/DDBJ whole genome shotgun (WGS) entry which is preliminary data.</text>
</comment>
<keyword evidence="3" id="KW-1185">Reference proteome</keyword>
<dbReference type="EMBL" id="AGNL01045016">
    <property type="protein sequence ID" value="EJK49224.1"/>
    <property type="molecule type" value="Genomic_DNA"/>
</dbReference>
<dbReference type="Proteomes" id="UP000266841">
    <property type="component" value="Unassembled WGS sequence"/>
</dbReference>
<proteinExistence type="predicted"/>
<evidence type="ECO:0000313" key="3">
    <source>
        <dbReference type="Proteomes" id="UP000266841"/>
    </source>
</evidence>
<name>K0RAF2_THAOC</name>
<gene>
    <name evidence="2" type="ORF">THAOC_31926</name>
</gene>
<protein>
    <submittedName>
        <fullName evidence="2">Uncharacterized protein</fullName>
    </submittedName>
</protein>
<reference evidence="2 3" key="1">
    <citation type="journal article" date="2012" name="Genome Biol.">
        <title>Genome and low-iron response of an oceanic diatom adapted to chronic iron limitation.</title>
        <authorList>
            <person name="Lommer M."/>
            <person name="Specht M."/>
            <person name="Roy A.S."/>
            <person name="Kraemer L."/>
            <person name="Andreson R."/>
            <person name="Gutowska M.A."/>
            <person name="Wolf J."/>
            <person name="Bergner S.V."/>
            <person name="Schilhabel M.B."/>
            <person name="Klostermeier U.C."/>
            <person name="Beiko R.G."/>
            <person name="Rosenstiel P."/>
            <person name="Hippler M."/>
            <person name="Laroche J."/>
        </authorList>
    </citation>
    <scope>NUCLEOTIDE SEQUENCE [LARGE SCALE GENOMIC DNA]</scope>
    <source>
        <strain evidence="2 3">CCMP1005</strain>
    </source>
</reference>
<feature type="region of interest" description="Disordered" evidence="1">
    <location>
        <begin position="1"/>
        <end position="23"/>
    </location>
</feature>
<evidence type="ECO:0000313" key="2">
    <source>
        <dbReference type="EMBL" id="EJK49224.1"/>
    </source>
</evidence>
<evidence type="ECO:0000256" key="1">
    <source>
        <dbReference type="SAM" id="MobiDB-lite"/>
    </source>
</evidence>
<organism evidence="2 3">
    <name type="scientific">Thalassiosira oceanica</name>
    <name type="common">Marine diatom</name>
    <dbReference type="NCBI Taxonomy" id="159749"/>
    <lineage>
        <taxon>Eukaryota</taxon>
        <taxon>Sar</taxon>
        <taxon>Stramenopiles</taxon>
        <taxon>Ochrophyta</taxon>
        <taxon>Bacillariophyta</taxon>
        <taxon>Coscinodiscophyceae</taxon>
        <taxon>Thalassiosirophycidae</taxon>
        <taxon>Thalassiosirales</taxon>
        <taxon>Thalassiosiraceae</taxon>
        <taxon>Thalassiosira</taxon>
    </lineage>
</organism>
<dbReference type="AlphaFoldDB" id="K0RAF2"/>